<sequence length="1769" mass="200492">MEPIELRPSVLYYGIIPVADRPISQEIIITNRSTSSMLIKFNKVSSNFFRFTHFNKIVKAQRKTGFDIFYNGQKLDNLTLHPQQSVEVSCVILPSQIKQSLPITIDIPIDAFEFDEEYADSSGDGEFLDEESDTEPLYSTKATLTINAILSSASYAIEPNILYLNNCKINQTQTRKVTLRNLCDSTLPIMIHSVPEIEVFTPSLQNYICLPPMKSVEITLNHTPTTLGLFEHIIPFDCLIKNDTPQALRIMTAVSPETIPHNFPVIHPSEELIDFGQVYAGEECETELFIENKSDITYKLHMCSLVESYLDLPSSVHASLTTSFQQIIDSYSKKSLPTLFFKTTSMSKSSDDIEIVLDSKSTTSIKLYYTPTFNKQAPINEFHRRSFIMILKFIDTVSEKSYRKFLLCSANVCHSHVSINPGNMDFGDTVVANTFKSATVMISNLSPLPTTVKATSSSRAIACSPIPVTVPPLSEVPYSFNFYPRKVNPEYTGQITFVNERNPNNIINFSVSAIVVAGQKESIHSISYSLSIDKNPINFINFRNVVSSFPAIKEVTIKNKTKDPLTLLIKSNNPDVISIWIDQSSNQPSTPRVPKTLPAEISKSSKLLTDFTKPSNFRALYESMRLNSDFFHDMYTLFPEHKSSEIVDHFTLQKESFKDLTKDNDKTKNITGKQITIPPSSKLQVFVVCIADKGENPNMFMHRRYSLSIIMPNVVDCEPYLLPISLNVATASIFLNSRSLNFGAFKVNTKTQHDILASNESCVPAPFRIKCESPLNIDKHNIGIIIPLSNIRVPFTFAPVVDGSFHKIIKVINVLNEDEQLEIAVKANVERVTNFIIHPSEIDFGKVTAGICSVSIPIFITNTSQNNNEFTFSHATKEFQFCKPLIMFKIKELSERASTDAMNLQVEKLKRKQKILLRKKKMERVETIQHMIDDLMSSLKIRESQTKLKQLGAKFLDCLLINAEPLQVYCIELQLIPSLGVGRRLPFDVGINGTVIVYEKAKTETEIMIKYKAHIVPQPQRILDAVLVHSVNVEPSSLDFGQVYVHEAIKRKLTVTNVSNTQQNIWFSANSSSDAIITTKFGEYFLKYNESIEIPYEIFFIQPGRIVKEINITTQTSSQKIQLTAQCCYHDVLSFSGLIDDTIDYQTIPLTSLRILEERKVFTVTNITDNNVYVYIQNKNTKDILIYEKDPKAPLIKPFCLQSKHNVLLNVLLKPEIDRESYHNYKSTVIDEQINITCFETEEEASAFSALNSDDPDCIFQKIIKIKAIIGRIGLLTSDTFSLFKCVSSSNEQIDMKMTIKNRSTHIPITVIASAVQGLSLSDYVFNLEGRKCGTYSHEFSLTYSPSSLGINEAQIRFTTNGNQSYSKSVTISAFVDPKLIKTNLGKHDNGSDLLNIGGIYVQNGKPIFQDLSFEVTNISNIPIRFEIQELQKKFFLRQKETTKVTFQFPFSTDFYNPQEPDFSYRMFVYNFLTKQVIKVIYLVGYFSTSIGILDHDSISFERFGEVNHWIHKKEFCCIVNQSKIPLHLHLVSTPNYVDVPTEIGPIENNGKYELEIIPKIDELRNVEGEVNTQIRYINTNNISNILIMNVSFNISASFIRLEQIDSFKWLSFSALPSKAIKDFKDIEGELVSSTWFSVVSTMDVETTVNLCIDLLRQDDLTIELFGRASGRPLQQLVLQPNERFEIRIKVTMKQGKKLDEKDPYLGDIVFEHDGSESLSMPLVYSPTDETNNEQSNNQQQNSQQNIQVNSNSQNQNPTNSSEPKPELL</sequence>
<dbReference type="PANTHER" id="PTHR39211:SF1">
    <property type="entry name" value="ABNORMAL SPINDLE-LIKE MICROCEPHALY-ASSOCIATED PROTEIN ASH DOMAIN-CONTAINING PROTEIN"/>
    <property type="match status" value="1"/>
</dbReference>
<evidence type="ECO:0000313" key="3">
    <source>
        <dbReference type="Proteomes" id="UP000001542"/>
    </source>
</evidence>
<evidence type="ECO:0000313" key="2">
    <source>
        <dbReference type="EMBL" id="EAY19403.1"/>
    </source>
</evidence>
<dbReference type="InterPro" id="IPR013783">
    <property type="entry name" value="Ig-like_fold"/>
</dbReference>
<gene>
    <name evidence="2" type="ORF">TVAG_101210</name>
</gene>
<organism evidence="2 3">
    <name type="scientific">Trichomonas vaginalis (strain ATCC PRA-98 / G3)</name>
    <dbReference type="NCBI Taxonomy" id="412133"/>
    <lineage>
        <taxon>Eukaryota</taxon>
        <taxon>Metamonada</taxon>
        <taxon>Parabasalia</taxon>
        <taxon>Trichomonadida</taxon>
        <taxon>Trichomonadidae</taxon>
        <taxon>Trichomonas</taxon>
    </lineage>
</organism>
<name>A2DJK3_TRIV3</name>
<dbReference type="VEuPathDB" id="TrichDB:TVAG_101210"/>
<feature type="compositionally biased region" description="Low complexity" evidence="1">
    <location>
        <begin position="1733"/>
        <end position="1762"/>
    </location>
</feature>
<feature type="region of interest" description="Disordered" evidence="1">
    <location>
        <begin position="1720"/>
        <end position="1769"/>
    </location>
</feature>
<dbReference type="Gene3D" id="2.60.40.10">
    <property type="entry name" value="Immunoglobulins"/>
    <property type="match status" value="4"/>
</dbReference>
<keyword evidence="3" id="KW-1185">Reference proteome</keyword>
<dbReference type="Pfam" id="PF14874">
    <property type="entry name" value="PapD-like"/>
    <property type="match status" value="1"/>
</dbReference>
<dbReference type="PANTHER" id="PTHR39211">
    <property type="entry name" value="CHROMOSOME 7, WHOLE GENOME SHOTGUN SEQUENCE"/>
    <property type="match status" value="1"/>
</dbReference>
<accession>A2DJK3</accession>
<dbReference type="Proteomes" id="UP000001542">
    <property type="component" value="Unassembled WGS sequence"/>
</dbReference>
<evidence type="ECO:0000256" key="1">
    <source>
        <dbReference type="SAM" id="MobiDB-lite"/>
    </source>
</evidence>
<dbReference type="STRING" id="5722.A2DJK3"/>
<protein>
    <submittedName>
        <fullName evidence="2">Uncharacterized protein</fullName>
    </submittedName>
</protein>
<dbReference type="GO" id="GO:0005737">
    <property type="term" value="C:cytoplasm"/>
    <property type="evidence" value="ECO:0000318"/>
    <property type="project" value="GO_Central"/>
</dbReference>
<dbReference type="InParanoid" id="A2DJK3"/>
<dbReference type="RefSeq" id="XP_001580389.1">
    <property type="nucleotide sequence ID" value="XM_001580339.1"/>
</dbReference>
<dbReference type="OrthoDB" id="252265at2759"/>
<reference evidence="2" key="1">
    <citation type="submission" date="2006-10" db="EMBL/GenBank/DDBJ databases">
        <authorList>
            <person name="Amadeo P."/>
            <person name="Zhao Q."/>
            <person name="Wortman J."/>
            <person name="Fraser-Liggett C."/>
            <person name="Carlton J."/>
        </authorList>
    </citation>
    <scope>NUCLEOTIDE SEQUENCE</scope>
    <source>
        <strain evidence="2">G3</strain>
    </source>
</reference>
<reference evidence="2" key="2">
    <citation type="journal article" date="2007" name="Science">
        <title>Draft genome sequence of the sexually transmitted pathogen Trichomonas vaginalis.</title>
        <authorList>
            <person name="Carlton J.M."/>
            <person name="Hirt R.P."/>
            <person name="Silva J.C."/>
            <person name="Delcher A.L."/>
            <person name="Schatz M."/>
            <person name="Zhao Q."/>
            <person name="Wortman J.R."/>
            <person name="Bidwell S.L."/>
            <person name="Alsmark U.C.M."/>
            <person name="Besteiro S."/>
            <person name="Sicheritz-Ponten T."/>
            <person name="Noel C.J."/>
            <person name="Dacks J.B."/>
            <person name="Foster P.G."/>
            <person name="Simillion C."/>
            <person name="Van de Peer Y."/>
            <person name="Miranda-Saavedra D."/>
            <person name="Barton G.J."/>
            <person name="Westrop G.D."/>
            <person name="Mueller S."/>
            <person name="Dessi D."/>
            <person name="Fiori P.L."/>
            <person name="Ren Q."/>
            <person name="Paulsen I."/>
            <person name="Zhang H."/>
            <person name="Bastida-Corcuera F.D."/>
            <person name="Simoes-Barbosa A."/>
            <person name="Brown M.T."/>
            <person name="Hayes R.D."/>
            <person name="Mukherjee M."/>
            <person name="Okumura C.Y."/>
            <person name="Schneider R."/>
            <person name="Smith A.J."/>
            <person name="Vanacova S."/>
            <person name="Villalvazo M."/>
            <person name="Haas B.J."/>
            <person name="Pertea M."/>
            <person name="Feldblyum T.V."/>
            <person name="Utterback T.R."/>
            <person name="Shu C.L."/>
            <person name="Osoegawa K."/>
            <person name="de Jong P.J."/>
            <person name="Hrdy I."/>
            <person name="Horvathova L."/>
            <person name="Zubacova Z."/>
            <person name="Dolezal P."/>
            <person name="Malik S.B."/>
            <person name="Logsdon J.M. Jr."/>
            <person name="Henze K."/>
            <person name="Gupta A."/>
            <person name="Wang C.C."/>
            <person name="Dunne R.L."/>
            <person name="Upcroft J.A."/>
            <person name="Upcroft P."/>
            <person name="White O."/>
            <person name="Salzberg S.L."/>
            <person name="Tang P."/>
            <person name="Chiu C.-H."/>
            <person name="Lee Y.-S."/>
            <person name="Embley T.M."/>
            <person name="Coombs G.H."/>
            <person name="Mottram J.C."/>
            <person name="Tachezy J."/>
            <person name="Fraser-Liggett C.M."/>
            <person name="Johnson P.J."/>
        </authorList>
    </citation>
    <scope>NUCLEOTIDE SEQUENCE [LARGE SCALE GENOMIC DNA]</scope>
    <source>
        <strain evidence="2">G3</strain>
    </source>
</reference>
<dbReference type="KEGG" id="tva:5464931"/>
<dbReference type="EMBL" id="DS113208">
    <property type="protein sequence ID" value="EAY19403.1"/>
    <property type="molecule type" value="Genomic_DNA"/>
</dbReference>
<dbReference type="eggNOG" id="ENOG502QU5A">
    <property type="taxonomic scope" value="Eukaryota"/>
</dbReference>
<proteinExistence type="predicted"/>
<dbReference type="VEuPathDB" id="TrichDB:TVAGG3_1035940"/>